<feature type="signal peptide" evidence="1">
    <location>
        <begin position="1"/>
        <end position="19"/>
    </location>
</feature>
<reference evidence="3" key="1">
    <citation type="journal article" date="2023" name="Mol. Phylogenet. Evol.">
        <title>Genome-scale phylogeny and comparative genomics of the fungal order Sordariales.</title>
        <authorList>
            <person name="Hensen N."/>
            <person name="Bonometti L."/>
            <person name="Westerberg I."/>
            <person name="Brannstrom I.O."/>
            <person name="Guillou S."/>
            <person name="Cros-Aarteil S."/>
            <person name="Calhoun S."/>
            <person name="Haridas S."/>
            <person name="Kuo A."/>
            <person name="Mondo S."/>
            <person name="Pangilinan J."/>
            <person name="Riley R."/>
            <person name="LaButti K."/>
            <person name="Andreopoulos B."/>
            <person name="Lipzen A."/>
            <person name="Chen C."/>
            <person name="Yan M."/>
            <person name="Daum C."/>
            <person name="Ng V."/>
            <person name="Clum A."/>
            <person name="Steindorff A."/>
            <person name="Ohm R.A."/>
            <person name="Martin F."/>
            <person name="Silar P."/>
            <person name="Natvig D.O."/>
            <person name="Lalanne C."/>
            <person name="Gautier V."/>
            <person name="Ament-Velasquez S.L."/>
            <person name="Kruys A."/>
            <person name="Hutchinson M.I."/>
            <person name="Powell A.J."/>
            <person name="Barry K."/>
            <person name="Miller A.N."/>
            <person name="Grigoriev I.V."/>
            <person name="Debuchy R."/>
            <person name="Gladieux P."/>
            <person name="Hiltunen Thoren M."/>
            <person name="Johannesson H."/>
        </authorList>
    </citation>
    <scope>NUCLEOTIDE SEQUENCE</scope>
    <source>
        <strain evidence="3">CBS 314.62</strain>
    </source>
</reference>
<dbReference type="Gene3D" id="3.90.660.10">
    <property type="match status" value="1"/>
</dbReference>
<sequence>MKWLSAAGVALLSLPGGQAAPSLPLKVETKIALNSRLSNIHVERLAPVDGPISFTYGSCQASHEADSHHSIGRSTSASHDRLVWVIPESVYTGGCISAWSTSTRLLVGRSEEQHFDFKLMRMRRDAKLGKRGSAKCATRGIPMNAANGIDAGGPWFDGVKLLKDKEISAVEVAAAKKKNIAIVGGGMSGLMTYLCLTQSGMTNVSIIEGGNRLGGRVHTVYLSGGPFDYSYQEMGPMRFPSTITLKNETYNVTDHQLVFQLAAEMNALNHNDKNLSVDFIPWIQSNPNGLVYQNGIRLANGMPPTRAQIAQNSSLTIMQPISPSTQELQEKVAKALPGQDFYVEMAQNMFKAHREWLDGGLGGLPGDHWSEYAFMVNYLNATLNDTAILGGGANSYWDELYEGLYFSAGTWKTINGGLNRLPLSFHPLVDKATTMNRRVERIQYADDAKTVTLQSRNSYTDNFTNSTHDYAVLAVPFSVLKKWRLPGLGATISSAIANVPYVSACKVALEFGTRFWEHYDNPIVGGCSTTSDIPGVGSICYPSYNLNGTGPGTMLASYVSGPDWGERWLATPEKEHVQYVLDAMIEIHGEVAREQYTGKYSRVCWALDPLESASWASPSVGQHELFLPEYFKTHNNMIFVGEHTSYTHAWIASALESGIRGSVQLLLELGLVDEAKAVVDKWMARWIDVVSPPSLPGT</sequence>
<dbReference type="PANTHER" id="PTHR10742">
    <property type="entry name" value="FLAVIN MONOAMINE OXIDASE"/>
    <property type="match status" value="1"/>
</dbReference>
<dbReference type="PANTHER" id="PTHR10742:SF382">
    <property type="entry name" value="AMINE OXIDASE DOMAIN-CONTAINING PROTEIN"/>
    <property type="match status" value="1"/>
</dbReference>
<dbReference type="Gene3D" id="1.20.1440.240">
    <property type="match status" value="1"/>
</dbReference>
<dbReference type="InterPro" id="IPR050281">
    <property type="entry name" value="Flavin_monoamine_oxidase"/>
</dbReference>
<dbReference type="InterPro" id="IPR002937">
    <property type="entry name" value="Amino_oxidase"/>
</dbReference>
<keyword evidence="4" id="KW-1185">Reference proteome</keyword>
<dbReference type="EMBL" id="JAULSO010000003">
    <property type="protein sequence ID" value="KAK3685302.1"/>
    <property type="molecule type" value="Genomic_DNA"/>
</dbReference>
<gene>
    <name evidence="3" type="ORF">B0T22DRAFT_380984</name>
</gene>
<keyword evidence="1" id="KW-0732">Signal</keyword>
<protein>
    <submittedName>
        <fullName evidence="3">Flavin-containing amine oxidoreductase-domain containing protein</fullName>
    </submittedName>
</protein>
<accession>A0AAE0X5E4</accession>
<dbReference type="Pfam" id="PF01593">
    <property type="entry name" value="Amino_oxidase"/>
    <property type="match status" value="1"/>
</dbReference>
<organism evidence="3 4">
    <name type="scientific">Podospora appendiculata</name>
    <dbReference type="NCBI Taxonomy" id="314037"/>
    <lineage>
        <taxon>Eukaryota</taxon>
        <taxon>Fungi</taxon>
        <taxon>Dikarya</taxon>
        <taxon>Ascomycota</taxon>
        <taxon>Pezizomycotina</taxon>
        <taxon>Sordariomycetes</taxon>
        <taxon>Sordariomycetidae</taxon>
        <taxon>Sordariales</taxon>
        <taxon>Podosporaceae</taxon>
        <taxon>Podospora</taxon>
    </lineage>
</organism>
<dbReference type="Gene3D" id="3.50.50.60">
    <property type="entry name" value="FAD/NAD(P)-binding domain"/>
    <property type="match status" value="1"/>
</dbReference>
<dbReference type="GO" id="GO:0009063">
    <property type="term" value="P:amino acid catabolic process"/>
    <property type="evidence" value="ECO:0007669"/>
    <property type="project" value="TreeGrafter"/>
</dbReference>
<dbReference type="SUPFAM" id="SSF51905">
    <property type="entry name" value="FAD/NAD(P)-binding domain"/>
    <property type="match status" value="1"/>
</dbReference>
<name>A0AAE0X5E4_9PEZI</name>
<proteinExistence type="predicted"/>
<dbReference type="AlphaFoldDB" id="A0AAE0X5E4"/>
<dbReference type="GO" id="GO:0001716">
    <property type="term" value="F:L-amino-acid oxidase activity"/>
    <property type="evidence" value="ECO:0007669"/>
    <property type="project" value="TreeGrafter"/>
</dbReference>
<dbReference type="InterPro" id="IPR036188">
    <property type="entry name" value="FAD/NAD-bd_sf"/>
</dbReference>
<feature type="domain" description="Amine oxidase" evidence="2">
    <location>
        <begin position="187"/>
        <end position="665"/>
    </location>
</feature>
<dbReference type="SUPFAM" id="SSF54373">
    <property type="entry name" value="FAD-linked reductases, C-terminal domain"/>
    <property type="match status" value="1"/>
</dbReference>
<reference evidence="3" key="2">
    <citation type="submission" date="2023-06" db="EMBL/GenBank/DDBJ databases">
        <authorList>
            <consortium name="Lawrence Berkeley National Laboratory"/>
            <person name="Haridas S."/>
            <person name="Hensen N."/>
            <person name="Bonometti L."/>
            <person name="Westerberg I."/>
            <person name="Brannstrom I.O."/>
            <person name="Guillou S."/>
            <person name="Cros-Aarteil S."/>
            <person name="Calhoun S."/>
            <person name="Kuo A."/>
            <person name="Mondo S."/>
            <person name="Pangilinan J."/>
            <person name="Riley R."/>
            <person name="Labutti K."/>
            <person name="Andreopoulos B."/>
            <person name="Lipzen A."/>
            <person name="Chen C."/>
            <person name="Yanf M."/>
            <person name="Daum C."/>
            <person name="Ng V."/>
            <person name="Clum A."/>
            <person name="Steindorff A."/>
            <person name="Ohm R."/>
            <person name="Martin F."/>
            <person name="Silar P."/>
            <person name="Natvig D."/>
            <person name="Lalanne C."/>
            <person name="Gautier V."/>
            <person name="Ament-Velasquez S.L."/>
            <person name="Kruys A."/>
            <person name="Hutchinson M.I."/>
            <person name="Powell A.J."/>
            <person name="Barry K."/>
            <person name="Miller A.N."/>
            <person name="Grigoriev I.V."/>
            <person name="Debuchy R."/>
            <person name="Gladieux P."/>
            <person name="Thoren M.H."/>
            <person name="Johannesson H."/>
        </authorList>
    </citation>
    <scope>NUCLEOTIDE SEQUENCE</scope>
    <source>
        <strain evidence="3">CBS 314.62</strain>
    </source>
</reference>
<feature type="chain" id="PRO_5042023526" evidence="1">
    <location>
        <begin position="20"/>
        <end position="698"/>
    </location>
</feature>
<evidence type="ECO:0000313" key="3">
    <source>
        <dbReference type="EMBL" id="KAK3685302.1"/>
    </source>
</evidence>
<evidence type="ECO:0000259" key="2">
    <source>
        <dbReference type="Pfam" id="PF01593"/>
    </source>
</evidence>
<dbReference type="Proteomes" id="UP001270362">
    <property type="component" value="Unassembled WGS sequence"/>
</dbReference>
<evidence type="ECO:0000256" key="1">
    <source>
        <dbReference type="SAM" id="SignalP"/>
    </source>
</evidence>
<comment type="caution">
    <text evidence="3">The sequence shown here is derived from an EMBL/GenBank/DDBJ whole genome shotgun (WGS) entry which is preliminary data.</text>
</comment>
<evidence type="ECO:0000313" key="4">
    <source>
        <dbReference type="Proteomes" id="UP001270362"/>
    </source>
</evidence>